<dbReference type="Proteomes" id="UP000005317">
    <property type="component" value="Unassembled WGS sequence"/>
</dbReference>
<dbReference type="RefSeq" id="WP_002709288.1">
    <property type="nucleotide sequence ID" value="NZ_JH651384.1"/>
</dbReference>
<gene>
    <name evidence="3" type="ORF">Thini_2850</name>
</gene>
<evidence type="ECO:0000256" key="1">
    <source>
        <dbReference type="SAM" id="SignalP"/>
    </source>
</evidence>
<dbReference type="InterPro" id="IPR002048">
    <property type="entry name" value="EF_hand_dom"/>
</dbReference>
<feature type="signal peptide" evidence="1">
    <location>
        <begin position="1"/>
        <end position="22"/>
    </location>
</feature>
<dbReference type="SUPFAM" id="SSF47473">
    <property type="entry name" value="EF-hand"/>
    <property type="match status" value="1"/>
</dbReference>
<organism evidence="3 4">
    <name type="scientific">Thiothrix nivea (strain ATCC 35100 / DSM 5205 / JP2)</name>
    <dbReference type="NCBI Taxonomy" id="870187"/>
    <lineage>
        <taxon>Bacteria</taxon>
        <taxon>Pseudomonadati</taxon>
        <taxon>Pseudomonadota</taxon>
        <taxon>Gammaproteobacteria</taxon>
        <taxon>Thiotrichales</taxon>
        <taxon>Thiotrichaceae</taxon>
        <taxon>Thiothrix</taxon>
    </lineage>
</organism>
<evidence type="ECO:0000313" key="4">
    <source>
        <dbReference type="Proteomes" id="UP000005317"/>
    </source>
</evidence>
<feature type="chain" id="PRO_5024795997" description="EF-hand domain-containing protein" evidence="1">
    <location>
        <begin position="23"/>
        <end position="185"/>
    </location>
</feature>
<proteinExistence type="predicted"/>
<dbReference type="Gene3D" id="1.10.238.10">
    <property type="entry name" value="EF-hand"/>
    <property type="match status" value="2"/>
</dbReference>
<feature type="domain" description="EF-hand" evidence="2">
    <location>
        <begin position="30"/>
        <end position="45"/>
    </location>
</feature>
<dbReference type="AlphaFoldDB" id="A0A656HG54"/>
<dbReference type="InterPro" id="IPR011992">
    <property type="entry name" value="EF-hand-dom_pair"/>
</dbReference>
<name>A0A656HG54_THINJ</name>
<dbReference type="GO" id="GO:0005509">
    <property type="term" value="F:calcium ion binding"/>
    <property type="evidence" value="ECO:0007669"/>
    <property type="project" value="InterPro"/>
</dbReference>
<dbReference type="Pfam" id="PF13202">
    <property type="entry name" value="EF-hand_5"/>
    <property type="match status" value="1"/>
</dbReference>
<protein>
    <recommendedName>
        <fullName evidence="2">EF-hand domain-containing protein</fullName>
    </recommendedName>
</protein>
<dbReference type="InterPro" id="IPR018247">
    <property type="entry name" value="EF_Hand_1_Ca_BS"/>
</dbReference>
<keyword evidence="4" id="KW-1185">Reference proteome</keyword>
<accession>A0A656HG54</accession>
<evidence type="ECO:0000259" key="2">
    <source>
        <dbReference type="Pfam" id="PF13202"/>
    </source>
</evidence>
<dbReference type="PROSITE" id="PS00018">
    <property type="entry name" value="EF_HAND_1"/>
    <property type="match status" value="2"/>
</dbReference>
<keyword evidence="1" id="KW-0732">Signal</keyword>
<evidence type="ECO:0000313" key="3">
    <source>
        <dbReference type="EMBL" id="EIJ35383.1"/>
    </source>
</evidence>
<dbReference type="EMBL" id="JH651384">
    <property type="protein sequence ID" value="EIJ35383.1"/>
    <property type="molecule type" value="Genomic_DNA"/>
</dbReference>
<reference evidence="4" key="1">
    <citation type="journal article" date="2011" name="Stand. Genomic Sci.">
        <title>Genome sequence of the filamentous, gliding Thiothrix nivea neotype strain (JP2(T)).</title>
        <authorList>
            <person name="Lapidus A."/>
            <person name="Nolan M."/>
            <person name="Lucas S."/>
            <person name="Glavina Del Rio T."/>
            <person name="Tice H."/>
            <person name="Cheng J.F."/>
            <person name="Tapia R."/>
            <person name="Han C."/>
            <person name="Goodwin L."/>
            <person name="Pitluck S."/>
            <person name="Liolios K."/>
            <person name="Pagani I."/>
            <person name="Ivanova N."/>
            <person name="Huntemann M."/>
            <person name="Mavromatis K."/>
            <person name="Mikhailova N."/>
            <person name="Pati A."/>
            <person name="Chen A."/>
            <person name="Palaniappan K."/>
            <person name="Land M."/>
            <person name="Brambilla E.M."/>
            <person name="Rohde M."/>
            <person name="Abt B."/>
            <person name="Verbarg S."/>
            <person name="Goker M."/>
            <person name="Bristow J."/>
            <person name="Eisen J.A."/>
            <person name="Markowitz V."/>
            <person name="Hugenholtz P."/>
            <person name="Kyrpides N.C."/>
            <person name="Klenk H.P."/>
            <person name="Woyke T."/>
        </authorList>
    </citation>
    <scope>NUCLEOTIDE SEQUENCE [LARGE SCALE GENOMIC DNA]</scope>
    <source>
        <strain evidence="4">ATCC 35100 / DSM 5205 / JP2</strain>
    </source>
</reference>
<sequence precursor="true">MKTITLSILTAGLLSTSAIAFAHQGGMGAEYDTDGDGTVTAAEILAVKTADFNAADADASQSLSLAEFINLENTVQTRRIAAAFASVDVDSDSNITLAEFSASAPANAASYLGNAFILADKNGDSGISLTEFTELQSKGSNSGIWEFARMDTSADQALSLDEFTAVPTAPVGSAGGDRGGKGGKR</sequence>